<dbReference type="AlphaFoldDB" id="A0A9J6FVS2"/>
<feature type="region of interest" description="Disordered" evidence="1">
    <location>
        <begin position="84"/>
        <end position="106"/>
    </location>
</feature>
<evidence type="ECO:0000256" key="1">
    <source>
        <dbReference type="SAM" id="MobiDB-lite"/>
    </source>
</evidence>
<proteinExistence type="predicted"/>
<gene>
    <name evidence="2" type="ORF">HPB48_019912</name>
</gene>
<evidence type="ECO:0000313" key="3">
    <source>
        <dbReference type="Proteomes" id="UP000821853"/>
    </source>
</evidence>
<comment type="caution">
    <text evidence="2">The sequence shown here is derived from an EMBL/GenBank/DDBJ whole genome shotgun (WGS) entry which is preliminary data.</text>
</comment>
<dbReference type="VEuPathDB" id="VectorBase:HLOH_045064"/>
<keyword evidence="3" id="KW-1185">Reference proteome</keyword>
<sequence>MDQGVIKNLKLHYQSRLVNRVLLCVDSDESYVVDVLSDVSIVSDAWRTVTQTRSATASGMRDLQLEFDDDEIILQAFEQVQVDSDYDDGEPPMLEASNIDLGRALA</sequence>
<accession>A0A9J6FVS2</accession>
<organism evidence="2 3">
    <name type="scientific">Haemaphysalis longicornis</name>
    <name type="common">Bush tick</name>
    <dbReference type="NCBI Taxonomy" id="44386"/>
    <lineage>
        <taxon>Eukaryota</taxon>
        <taxon>Metazoa</taxon>
        <taxon>Ecdysozoa</taxon>
        <taxon>Arthropoda</taxon>
        <taxon>Chelicerata</taxon>
        <taxon>Arachnida</taxon>
        <taxon>Acari</taxon>
        <taxon>Parasitiformes</taxon>
        <taxon>Ixodida</taxon>
        <taxon>Ixodoidea</taxon>
        <taxon>Ixodidae</taxon>
        <taxon>Haemaphysalinae</taxon>
        <taxon>Haemaphysalis</taxon>
    </lineage>
</organism>
<protein>
    <submittedName>
        <fullName evidence="2">Uncharacterized protein</fullName>
    </submittedName>
</protein>
<evidence type="ECO:0000313" key="2">
    <source>
        <dbReference type="EMBL" id="KAH9366132.1"/>
    </source>
</evidence>
<dbReference type="Proteomes" id="UP000821853">
    <property type="component" value="Chromosome 2"/>
</dbReference>
<name>A0A9J6FVS2_HAELO</name>
<dbReference type="EMBL" id="JABSTR010000004">
    <property type="protein sequence ID" value="KAH9366132.1"/>
    <property type="molecule type" value="Genomic_DNA"/>
</dbReference>
<reference evidence="2 3" key="1">
    <citation type="journal article" date="2020" name="Cell">
        <title>Large-Scale Comparative Analyses of Tick Genomes Elucidate Their Genetic Diversity and Vector Capacities.</title>
        <authorList>
            <consortium name="Tick Genome and Microbiome Consortium (TIGMIC)"/>
            <person name="Jia N."/>
            <person name="Wang J."/>
            <person name="Shi W."/>
            <person name="Du L."/>
            <person name="Sun Y."/>
            <person name="Zhan W."/>
            <person name="Jiang J.F."/>
            <person name="Wang Q."/>
            <person name="Zhang B."/>
            <person name="Ji P."/>
            <person name="Bell-Sakyi L."/>
            <person name="Cui X.M."/>
            <person name="Yuan T.T."/>
            <person name="Jiang B.G."/>
            <person name="Yang W.F."/>
            <person name="Lam T.T."/>
            <person name="Chang Q.C."/>
            <person name="Ding S.J."/>
            <person name="Wang X.J."/>
            <person name="Zhu J.G."/>
            <person name="Ruan X.D."/>
            <person name="Zhao L."/>
            <person name="Wei J.T."/>
            <person name="Ye R.Z."/>
            <person name="Que T.C."/>
            <person name="Du C.H."/>
            <person name="Zhou Y.H."/>
            <person name="Cheng J.X."/>
            <person name="Dai P.F."/>
            <person name="Guo W.B."/>
            <person name="Han X.H."/>
            <person name="Huang E.J."/>
            <person name="Li L.F."/>
            <person name="Wei W."/>
            <person name="Gao Y.C."/>
            <person name="Liu J.Z."/>
            <person name="Shao H.Z."/>
            <person name="Wang X."/>
            <person name="Wang C.C."/>
            <person name="Yang T.C."/>
            <person name="Huo Q.B."/>
            <person name="Li W."/>
            <person name="Chen H.Y."/>
            <person name="Chen S.E."/>
            <person name="Zhou L.G."/>
            <person name="Ni X.B."/>
            <person name="Tian J.H."/>
            <person name="Sheng Y."/>
            <person name="Liu T."/>
            <person name="Pan Y.S."/>
            <person name="Xia L.Y."/>
            <person name="Li J."/>
            <person name="Zhao F."/>
            <person name="Cao W.C."/>
        </authorList>
    </citation>
    <scope>NUCLEOTIDE SEQUENCE [LARGE SCALE GENOMIC DNA]</scope>
    <source>
        <strain evidence="2">HaeL-2018</strain>
    </source>
</reference>